<evidence type="ECO:0000313" key="2">
    <source>
        <dbReference type="Proteomes" id="UP000799424"/>
    </source>
</evidence>
<sequence>MAIGLATNNKAAKSLSTSSKAPINKLTEFNLAAFEAQLEASTDNGAVAMEEMKRVREVQKTAMDIEMKPPTTMLKKAPVELNDWVDEQGQELRTSGTQ</sequence>
<organism evidence="1 2">
    <name type="scientific">Ophiobolus disseminans</name>
    <dbReference type="NCBI Taxonomy" id="1469910"/>
    <lineage>
        <taxon>Eukaryota</taxon>
        <taxon>Fungi</taxon>
        <taxon>Dikarya</taxon>
        <taxon>Ascomycota</taxon>
        <taxon>Pezizomycotina</taxon>
        <taxon>Dothideomycetes</taxon>
        <taxon>Pleosporomycetidae</taxon>
        <taxon>Pleosporales</taxon>
        <taxon>Pleosporineae</taxon>
        <taxon>Phaeosphaeriaceae</taxon>
        <taxon>Ophiobolus</taxon>
    </lineage>
</organism>
<keyword evidence="2" id="KW-1185">Reference proteome</keyword>
<reference evidence="1" key="1">
    <citation type="journal article" date="2020" name="Stud. Mycol.">
        <title>101 Dothideomycetes genomes: a test case for predicting lifestyles and emergence of pathogens.</title>
        <authorList>
            <person name="Haridas S."/>
            <person name="Albert R."/>
            <person name="Binder M."/>
            <person name="Bloem J."/>
            <person name="Labutti K."/>
            <person name="Salamov A."/>
            <person name="Andreopoulos B."/>
            <person name="Baker S."/>
            <person name="Barry K."/>
            <person name="Bills G."/>
            <person name="Bluhm B."/>
            <person name="Cannon C."/>
            <person name="Castanera R."/>
            <person name="Culley D."/>
            <person name="Daum C."/>
            <person name="Ezra D."/>
            <person name="Gonzalez J."/>
            <person name="Henrissat B."/>
            <person name="Kuo A."/>
            <person name="Liang C."/>
            <person name="Lipzen A."/>
            <person name="Lutzoni F."/>
            <person name="Magnuson J."/>
            <person name="Mondo S."/>
            <person name="Nolan M."/>
            <person name="Ohm R."/>
            <person name="Pangilinan J."/>
            <person name="Park H.-J."/>
            <person name="Ramirez L."/>
            <person name="Alfaro M."/>
            <person name="Sun H."/>
            <person name="Tritt A."/>
            <person name="Yoshinaga Y."/>
            <person name="Zwiers L.-H."/>
            <person name="Turgeon B."/>
            <person name="Goodwin S."/>
            <person name="Spatafora J."/>
            <person name="Crous P."/>
            <person name="Grigoriev I."/>
        </authorList>
    </citation>
    <scope>NUCLEOTIDE SEQUENCE</scope>
    <source>
        <strain evidence="1">CBS 113818</strain>
    </source>
</reference>
<protein>
    <submittedName>
        <fullName evidence="1">Uncharacterized protein</fullName>
    </submittedName>
</protein>
<dbReference type="EMBL" id="MU006237">
    <property type="protein sequence ID" value="KAF2821365.1"/>
    <property type="molecule type" value="Genomic_DNA"/>
</dbReference>
<dbReference type="AlphaFoldDB" id="A0A6A6ZMA4"/>
<gene>
    <name evidence="1" type="ORF">CC86DRAFT_411059</name>
</gene>
<dbReference type="Proteomes" id="UP000799424">
    <property type="component" value="Unassembled WGS sequence"/>
</dbReference>
<evidence type="ECO:0000313" key="1">
    <source>
        <dbReference type="EMBL" id="KAF2821365.1"/>
    </source>
</evidence>
<accession>A0A6A6ZMA4</accession>
<name>A0A6A6ZMA4_9PLEO</name>
<proteinExistence type="predicted"/>